<dbReference type="InterPro" id="IPR000595">
    <property type="entry name" value="cNMP-bd_dom"/>
</dbReference>
<dbReference type="InterPro" id="IPR018488">
    <property type="entry name" value="cNMP-bd_CS"/>
</dbReference>
<accession>A0AAX3BB95</accession>
<proteinExistence type="predicted"/>
<reference evidence="2" key="1">
    <citation type="submission" date="2021-04" db="EMBL/GenBank/DDBJ databases">
        <authorList>
            <person name="Postec A."/>
        </authorList>
    </citation>
    <scope>NUCLEOTIDE SEQUENCE</scope>
    <source>
        <strain evidence="2">F1F22</strain>
    </source>
</reference>
<dbReference type="InterPro" id="IPR018490">
    <property type="entry name" value="cNMP-bd_dom_sf"/>
</dbReference>
<dbReference type="EMBL" id="CP073355">
    <property type="protein sequence ID" value="URA09361.1"/>
    <property type="molecule type" value="Genomic_DNA"/>
</dbReference>
<protein>
    <submittedName>
        <fullName evidence="2">Cyclic nucleotide-binding domain-containing protein</fullName>
    </submittedName>
</protein>
<dbReference type="PROSITE" id="PS00889">
    <property type="entry name" value="CNMP_BINDING_2"/>
    <property type="match status" value="1"/>
</dbReference>
<dbReference type="GO" id="GO:0030552">
    <property type="term" value="F:cAMP binding"/>
    <property type="evidence" value="ECO:0007669"/>
    <property type="project" value="TreeGrafter"/>
</dbReference>
<dbReference type="GO" id="GO:0004862">
    <property type="term" value="F:cAMP-dependent protein kinase inhibitor activity"/>
    <property type="evidence" value="ECO:0007669"/>
    <property type="project" value="TreeGrafter"/>
</dbReference>
<feature type="domain" description="Cyclic nucleotide-binding" evidence="1">
    <location>
        <begin position="13"/>
        <end position="142"/>
    </location>
</feature>
<dbReference type="InterPro" id="IPR050503">
    <property type="entry name" value="cAMP-dep_PK_reg_su-like"/>
</dbReference>
<organism evidence="2 3">
    <name type="scientific">Thermospira aquatica</name>
    <dbReference type="NCBI Taxonomy" id="2828656"/>
    <lineage>
        <taxon>Bacteria</taxon>
        <taxon>Pseudomonadati</taxon>
        <taxon>Spirochaetota</taxon>
        <taxon>Spirochaetia</taxon>
        <taxon>Brevinematales</taxon>
        <taxon>Thermospiraceae</taxon>
        <taxon>Thermospira</taxon>
    </lineage>
</organism>
<dbReference type="RefSeq" id="WP_271434488.1">
    <property type="nucleotide sequence ID" value="NZ_CP073355.1"/>
</dbReference>
<evidence type="ECO:0000313" key="3">
    <source>
        <dbReference type="Proteomes" id="UP001056539"/>
    </source>
</evidence>
<dbReference type="PROSITE" id="PS00888">
    <property type="entry name" value="CNMP_BINDING_1"/>
    <property type="match status" value="1"/>
</dbReference>
<sequence length="171" mass="19537">MQEKESFLGKITLFSELTEEERKQVGDILHYRHYKKGEVIVSEGDEGTSLFLFQKGVVQVTSQITLKRTGDDKWMEAEKSIATYDEVKMPFFGEMSLLTGAPRSATVKAMTDVELYEVFQKDFYDLCERNHTIGYKLLKAIAQVLCGRIRSLNQNILKLTTALSIVVSKKR</sequence>
<dbReference type="GO" id="GO:0005952">
    <property type="term" value="C:cAMP-dependent protein kinase complex"/>
    <property type="evidence" value="ECO:0007669"/>
    <property type="project" value="InterPro"/>
</dbReference>
<dbReference type="Pfam" id="PF00027">
    <property type="entry name" value="cNMP_binding"/>
    <property type="match status" value="1"/>
</dbReference>
<dbReference type="CDD" id="cd00038">
    <property type="entry name" value="CAP_ED"/>
    <property type="match status" value="1"/>
</dbReference>
<dbReference type="GO" id="GO:0005829">
    <property type="term" value="C:cytosol"/>
    <property type="evidence" value="ECO:0007669"/>
    <property type="project" value="TreeGrafter"/>
</dbReference>
<dbReference type="PRINTS" id="PR00103">
    <property type="entry name" value="CAMPKINASE"/>
</dbReference>
<dbReference type="KEGG" id="taqu:KDW03_07650"/>
<dbReference type="SUPFAM" id="SSF51206">
    <property type="entry name" value="cAMP-binding domain-like"/>
    <property type="match status" value="1"/>
</dbReference>
<dbReference type="SMART" id="SM00100">
    <property type="entry name" value="cNMP"/>
    <property type="match status" value="1"/>
</dbReference>
<dbReference type="PANTHER" id="PTHR11635">
    <property type="entry name" value="CAMP-DEPENDENT PROTEIN KINASE REGULATORY CHAIN"/>
    <property type="match status" value="1"/>
</dbReference>
<reference evidence="2" key="2">
    <citation type="submission" date="2022-06" db="EMBL/GenBank/DDBJ databases">
        <title>Thermospira aquatica gen. nov., sp. nov.</title>
        <authorList>
            <person name="Ben Ali Gam Z."/>
            <person name="Labat M."/>
        </authorList>
    </citation>
    <scope>NUCLEOTIDE SEQUENCE</scope>
    <source>
        <strain evidence="2">F1F22</strain>
    </source>
</reference>
<dbReference type="InterPro" id="IPR014710">
    <property type="entry name" value="RmlC-like_jellyroll"/>
</dbReference>
<keyword evidence="3" id="KW-1185">Reference proteome</keyword>
<name>A0AAX3BB95_9SPIR</name>
<gene>
    <name evidence="2" type="ORF">KDW03_07650</name>
</gene>
<dbReference type="Gene3D" id="2.60.120.10">
    <property type="entry name" value="Jelly Rolls"/>
    <property type="match status" value="1"/>
</dbReference>
<dbReference type="Proteomes" id="UP001056539">
    <property type="component" value="Chromosome"/>
</dbReference>
<dbReference type="PANTHER" id="PTHR11635:SF152">
    <property type="entry name" value="CAMP-DEPENDENT PROTEIN KINASE TYPE I REGULATORY SUBUNIT-RELATED"/>
    <property type="match status" value="1"/>
</dbReference>
<dbReference type="GO" id="GO:0034236">
    <property type="term" value="F:protein kinase A catalytic subunit binding"/>
    <property type="evidence" value="ECO:0007669"/>
    <property type="project" value="TreeGrafter"/>
</dbReference>
<evidence type="ECO:0000259" key="1">
    <source>
        <dbReference type="SMART" id="SM00100"/>
    </source>
</evidence>
<evidence type="ECO:0000313" key="2">
    <source>
        <dbReference type="EMBL" id="URA09361.1"/>
    </source>
</evidence>
<dbReference type="AlphaFoldDB" id="A0AAX3BB95"/>